<evidence type="ECO:0000313" key="2">
    <source>
        <dbReference type="Proteomes" id="UP000821865"/>
    </source>
</evidence>
<keyword evidence="2" id="KW-1185">Reference proteome</keyword>
<reference evidence="1" key="1">
    <citation type="submission" date="2020-05" db="EMBL/GenBank/DDBJ databases">
        <title>Large-scale comparative analyses of tick genomes elucidate their genetic diversity and vector capacities.</title>
        <authorList>
            <person name="Jia N."/>
            <person name="Wang J."/>
            <person name="Shi W."/>
            <person name="Du L."/>
            <person name="Sun Y."/>
            <person name="Zhan W."/>
            <person name="Jiang J."/>
            <person name="Wang Q."/>
            <person name="Zhang B."/>
            <person name="Ji P."/>
            <person name="Sakyi L.B."/>
            <person name="Cui X."/>
            <person name="Yuan T."/>
            <person name="Jiang B."/>
            <person name="Yang W."/>
            <person name="Lam T.T.-Y."/>
            <person name="Chang Q."/>
            <person name="Ding S."/>
            <person name="Wang X."/>
            <person name="Zhu J."/>
            <person name="Ruan X."/>
            <person name="Zhao L."/>
            <person name="Wei J."/>
            <person name="Que T."/>
            <person name="Du C."/>
            <person name="Cheng J."/>
            <person name="Dai P."/>
            <person name="Han X."/>
            <person name="Huang E."/>
            <person name="Gao Y."/>
            <person name="Liu J."/>
            <person name="Shao H."/>
            <person name="Ye R."/>
            <person name="Li L."/>
            <person name="Wei W."/>
            <person name="Wang X."/>
            <person name="Wang C."/>
            <person name="Yang T."/>
            <person name="Huo Q."/>
            <person name="Li W."/>
            <person name="Guo W."/>
            <person name="Chen H."/>
            <person name="Zhou L."/>
            <person name="Ni X."/>
            <person name="Tian J."/>
            <person name="Zhou Y."/>
            <person name="Sheng Y."/>
            <person name="Liu T."/>
            <person name="Pan Y."/>
            <person name="Xia L."/>
            <person name="Li J."/>
            <person name="Zhao F."/>
            <person name="Cao W."/>
        </authorList>
    </citation>
    <scope>NUCLEOTIDE SEQUENCE</scope>
    <source>
        <strain evidence="1">Dsil-2018</strain>
    </source>
</reference>
<comment type="caution">
    <text evidence="1">The sequence shown here is derived from an EMBL/GenBank/DDBJ whole genome shotgun (WGS) entry which is preliminary data.</text>
</comment>
<name>A0ACB8CUT7_DERSI</name>
<proteinExistence type="predicted"/>
<accession>A0ACB8CUT7</accession>
<dbReference type="EMBL" id="CM023473">
    <property type="protein sequence ID" value="KAH7952876.1"/>
    <property type="molecule type" value="Genomic_DNA"/>
</dbReference>
<gene>
    <name evidence="1" type="ORF">HPB49_002181</name>
</gene>
<evidence type="ECO:0000313" key="1">
    <source>
        <dbReference type="EMBL" id="KAH7952876.1"/>
    </source>
</evidence>
<organism evidence="1 2">
    <name type="scientific">Dermacentor silvarum</name>
    <name type="common">Tick</name>
    <dbReference type="NCBI Taxonomy" id="543639"/>
    <lineage>
        <taxon>Eukaryota</taxon>
        <taxon>Metazoa</taxon>
        <taxon>Ecdysozoa</taxon>
        <taxon>Arthropoda</taxon>
        <taxon>Chelicerata</taxon>
        <taxon>Arachnida</taxon>
        <taxon>Acari</taxon>
        <taxon>Parasitiformes</taxon>
        <taxon>Ixodida</taxon>
        <taxon>Ixodoidea</taxon>
        <taxon>Ixodidae</taxon>
        <taxon>Rhipicephalinae</taxon>
        <taxon>Dermacentor</taxon>
    </lineage>
</organism>
<sequence length="168" mass="18391">MQEVEVRRPQIEEEHRLHAAEIGTQERLLFQGINRRVHILTHCFIVRCAGTGIVTDQLVFEAKLRPRIPGMIAIDNFVLNDTRCSSDKDGACNFESDSCGWLLNNWERTSGSSSVLPAVDQSTMSPSGSYALAKAPGGRMVSPKTGTMLLSRSVSASGSSSLVSIRKR</sequence>
<protein>
    <submittedName>
        <fullName evidence="1">Uncharacterized protein</fullName>
    </submittedName>
</protein>
<dbReference type="Proteomes" id="UP000821865">
    <property type="component" value="Chromosome 4"/>
</dbReference>